<evidence type="ECO:0000256" key="3">
    <source>
        <dbReference type="ARBA" id="ARBA00022692"/>
    </source>
</evidence>
<evidence type="ECO:0000256" key="2">
    <source>
        <dbReference type="ARBA" id="ARBA00015652"/>
    </source>
</evidence>
<keyword evidence="3 7" id="KW-0812">Transmembrane</keyword>
<name>A0ABM4G8N6_9AVES</name>
<protein>
    <recommendedName>
        <fullName evidence="2">Transmembrane protein 107</fullName>
    </recommendedName>
</protein>
<evidence type="ECO:0000313" key="9">
    <source>
        <dbReference type="RefSeq" id="XP_067173568.1"/>
    </source>
</evidence>
<reference evidence="9" key="1">
    <citation type="submission" date="2025-08" db="UniProtKB">
        <authorList>
            <consortium name="RefSeq"/>
        </authorList>
    </citation>
    <scope>IDENTIFICATION</scope>
    <source>
        <tissue evidence="9">Blood</tissue>
    </source>
</reference>
<dbReference type="Pfam" id="PF14995">
    <property type="entry name" value="TMEM107"/>
    <property type="match status" value="1"/>
</dbReference>
<keyword evidence="6 7" id="KW-0472">Membrane</keyword>
<dbReference type="InterPro" id="IPR029248">
    <property type="entry name" value="TMEM107"/>
</dbReference>
<accession>A0ABM4G8N6</accession>
<sequence>MASLGVLVPARFLALTAHLVAVLTILWAREPHVLASLPLEFAPEEYARADTELLVALGTTVALLALELGGFFAGVSMFHPPQALLSATAHGGATLALGFFLFERWGCGAYWGVLGAGSVLPAATELLLLVVVLGCKRKRL</sequence>
<feature type="transmembrane region" description="Helical" evidence="7">
    <location>
        <begin position="84"/>
        <end position="102"/>
    </location>
</feature>
<feature type="transmembrane region" description="Helical" evidence="7">
    <location>
        <begin position="108"/>
        <end position="135"/>
    </location>
</feature>
<comment type="subcellular location">
    <subcellularLocation>
        <location evidence="1">Membrane</location>
        <topology evidence="1">Multi-pass membrane protein</topology>
    </subcellularLocation>
</comment>
<gene>
    <name evidence="9" type="primary">TMEM107</name>
</gene>
<proteinExistence type="predicted"/>
<dbReference type="GeneID" id="136996571"/>
<keyword evidence="8" id="KW-1185">Reference proteome</keyword>
<dbReference type="PANTHER" id="PTHR34341">
    <property type="entry name" value="TRANSMEMBRANE PROTEIN 107"/>
    <property type="match status" value="1"/>
</dbReference>
<evidence type="ECO:0000256" key="1">
    <source>
        <dbReference type="ARBA" id="ARBA00004141"/>
    </source>
</evidence>
<organism evidence="8 9">
    <name type="scientific">Apteryx mantelli</name>
    <name type="common">North Island brown kiwi</name>
    <dbReference type="NCBI Taxonomy" id="2696672"/>
    <lineage>
        <taxon>Eukaryota</taxon>
        <taxon>Metazoa</taxon>
        <taxon>Chordata</taxon>
        <taxon>Craniata</taxon>
        <taxon>Vertebrata</taxon>
        <taxon>Euteleostomi</taxon>
        <taxon>Archelosauria</taxon>
        <taxon>Archosauria</taxon>
        <taxon>Dinosauria</taxon>
        <taxon>Saurischia</taxon>
        <taxon>Theropoda</taxon>
        <taxon>Coelurosauria</taxon>
        <taxon>Aves</taxon>
        <taxon>Palaeognathae</taxon>
        <taxon>Apterygiformes</taxon>
        <taxon>Apterygidae</taxon>
        <taxon>Apteryx</taxon>
    </lineage>
</organism>
<keyword evidence="4" id="KW-0970">Cilium biogenesis/degradation</keyword>
<feature type="transmembrane region" description="Helical" evidence="7">
    <location>
        <begin position="52"/>
        <end position="72"/>
    </location>
</feature>
<evidence type="ECO:0000256" key="5">
    <source>
        <dbReference type="ARBA" id="ARBA00022989"/>
    </source>
</evidence>
<evidence type="ECO:0000256" key="7">
    <source>
        <dbReference type="SAM" id="Phobius"/>
    </source>
</evidence>
<keyword evidence="5 7" id="KW-1133">Transmembrane helix</keyword>
<dbReference type="Proteomes" id="UP001652627">
    <property type="component" value="Unplaced"/>
</dbReference>
<dbReference type="PANTHER" id="PTHR34341:SF1">
    <property type="entry name" value="TRANSMEMBRANE PROTEIN 107"/>
    <property type="match status" value="1"/>
</dbReference>
<evidence type="ECO:0000256" key="4">
    <source>
        <dbReference type="ARBA" id="ARBA00022794"/>
    </source>
</evidence>
<dbReference type="RefSeq" id="XP_067173568.1">
    <property type="nucleotide sequence ID" value="XM_067317467.1"/>
</dbReference>
<evidence type="ECO:0000313" key="8">
    <source>
        <dbReference type="Proteomes" id="UP001652627"/>
    </source>
</evidence>
<evidence type="ECO:0000256" key="6">
    <source>
        <dbReference type="ARBA" id="ARBA00023136"/>
    </source>
</evidence>